<dbReference type="STRING" id="521096.Tpau_0091"/>
<sequence length="231" mass="24323">MQRARLVIIAGAIFYSAWIFAPTMGSRLNGLRSYVSEVAATGQPYAHFFRGTDLLAGTCFVVGAALWWRAARPSSRFAWGWMAGMIMLGVGTISDALLPLSCTPTSDAACAFREANGEVPFTHLAHAYSSGIAGTGGAVAVLAWAAWLLRGGNDGALRTARPLTVAAFGAGMTYLITTVWTLAAMAITDPELYLGLAQRLQIAGITSWLVLIALPVGKRSAPPDPPRPAPS</sequence>
<keyword evidence="1" id="KW-0812">Transmembrane</keyword>
<keyword evidence="1" id="KW-0472">Membrane</keyword>
<keyword evidence="3" id="KW-1185">Reference proteome</keyword>
<feature type="transmembrane region" description="Helical" evidence="1">
    <location>
        <begin position="162"/>
        <end position="187"/>
    </location>
</feature>
<dbReference type="Proteomes" id="UP000001213">
    <property type="component" value="Chromosome"/>
</dbReference>
<protein>
    <recommendedName>
        <fullName evidence="4">DUF998 domain-containing protein</fullName>
    </recommendedName>
</protein>
<dbReference type="Pfam" id="PF06197">
    <property type="entry name" value="DUF998"/>
    <property type="match status" value="1"/>
</dbReference>
<evidence type="ECO:0008006" key="4">
    <source>
        <dbReference type="Google" id="ProtNLM"/>
    </source>
</evidence>
<proteinExistence type="predicted"/>
<reference evidence="2 3" key="2">
    <citation type="journal article" date="2011" name="Stand. Genomic Sci.">
        <title>Complete genome sequence of Tsukamurella paurometabola type strain (no. 33).</title>
        <authorList>
            <person name="Munk A.C."/>
            <person name="Lapidus A."/>
            <person name="Lucas S."/>
            <person name="Nolan M."/>
            <person name="Tice H."/>
            <person name="Cheng J.F."/>
            <person name="Del Rio T.G."/>
            <person name="Goodwin L."/>
            <person name="Pitluck S."/>
            <person name="Liolios K."/>
            <person name="Huntemann M."/>
            <person name="Ivanova N."/>
            <person name="Mavromatis K."/>
            <person name="Mikhailova N."/>
            <person name="Pati A."/>
            <person name="Chen A."/>
            <person name="Palaniappan K."/>
            <person name="Tapia R."/>
            <person name="Han C."/>
            <person name="Land M."/>
            <person name="Hauser L."/>
            <person name="Chang Y.J."/>
            <person name="Jeffries C.D."/>
            <person name="Brettin T."/>
            <person name="Yasawong M."/>
            <person name="Brambilla E.M."/>
            <person name="Rohde M."/>
            <person name="Sikorski J."/>
            <person name="Goker M."/>
            <person name="Detter J.C."/>
            <person name="Woyke T."/>
            <person name="Bristow J."/>
            <person name="Eisen J.A."/>
            <person name="Markowitz V."/>
            <person name="Hugenholtz P."/>
            <person name="Kyrpides N.C."/>
            <person name="Klenk H.P."/>
        </authorList>
    </citation>
    <scope>NUCLEOTIDE SEQUENCE [LARGE SCALE GENOMIC DNA]</scope>
    <source>
        <strain evidence="3">ATCC 8368 / DSM 20162 / CCUG 35730 / CIP 100753 / JCM 10117 / KCTC 9821 / NBRC 16120 / NCIMB 702349 / NCTC 13040</strain>
    </source>
</reference>
<dbReference type="RefSeq" id="WP_013124800.1">
    <property type="nucleotide sequence ID" value="NC_014158.1"/>
</dbReference>
<evidence type="ECO:0000256" key="1">
    <source>
        <dbReference type="SAM" id="Phobius"/>
    </source>
</evidence>
<keyword evidence="1" id="KW-1133">Transmembrane helix</keyword>
<accession>D5UPX7</accession>
<dbReference type="AlphaFoldDB" id="D5UPX7"/>
<dbReference type="HOGENOM" id="CLU_100243_0_0_11"/>
<feature type="transmembrane region" description="Helical" evidence="1">
    <location>
        <begin position="7"/>
        <end position="25"/>
    </location>
</feature>
<dbReference type="InterPro" id="IPR009339">
    <property type="entry name" value="DUF998"/>
</dbReference>
<name>D5UPX7_TSUPD</name>
<feature type="transmembrane region" description="Helical" evidence="1">
    <location>
        <begin position="45"/>
        <end position="67"/>
    </location>
</feature>
<gene>
    <name evidence="2" type="ordered locus">Tpau_0091</name>
</gene>
<dbReference type="eggNOG" id="COG2267">
    <property type="taxonomic scope" value="Bacteria"/>
</dbReference>
<feature type="transmembrane region" description="Helical" evidence="1">
    <location>
        <begin position="79"/>
        <end position="98"/>
    </location>
</feature>
<reference evidence="3" key="1">
    <citation type="submission" date="2010-03" db="EMBL/GenBank/DDBJ databases">
        <title>The complete chromosome of Tsukamurella paurometabola DSM 20162.</title>
        <authorList>
            <consortium name="US DOE Joint Genome Institute (JGI-PGF)"/>
            <person name="Lucas S."/>
            <person name="Copeland A."/>
            <person name="Lapidus A."/>
            <person name="Glavina del Rio T."/>
            <person name="Dalin E."/>
            <person name="Tice H."/>
            <person name="Bruce D."/>
            <person name="Goodwin L."/>
            <person name="Pitluck S."/>
            <person name="Kyrpides N."/>
            <person name="Mavromatis K."/>
            <person name="Ivanova N."/>
            <person name="Mikhailova N."/>
            <person name="Munk A.C."/>
            <person name="Brettin T."/>
            <person name="Detter J.C."/>
            <person name="Tapia R."/>
            <person name="Han C."/>
            <person name="Larimer F."/>
            <person name="Land M."/>
            <person name="Hauser L."/>
            <person name="Markowitz V."/>
            <person name="Cheng J.-F."/>
            <person name="Hugenholtz P."/>
            <person name="Woyke T."/>
            <person name="Wu D."/>
            <person name="Jando M."/>
            <person name="Brambilla E."/>
            <person name="Klenk H.-P."/>
            <person name="Eisen J.A."/>
        </authorList>
    </citation>
    <scope>NUCLEOTIDE SEQUENCE [LARGE SCALE GENOMIC DNA]</scope>
    <source>
        <strain evidence="3">ATCC 8368 / DSM 20162 / CCUG 35730 / CIP 100753 / JCM 10117 / KCTC 9821 / NBRC 16120 / NCIMB 702349 / NCTC 13040</strain>
    </source>
</reference>
<organism evidence="2 3">
    <name type="scientific">Tsukamurella paurometabola (strain ATCC 8368 / DSM 20162 / CCUG 35730 / CIP 100753 / JCM 10117 / KCTC 9821 / NBRC 16120 / NCIMB 702349 / NCTC 13040)</name>
    <name type="common">Corynebacterium paurometabolum</name>
    <dbReference type="NCBI Taxonomy" id="521096"/>
    <lineage>
        <taxon>Bacteria</taxon>
        <taxon>Bacillati</taxon>
        <taxon>Actinomycetota</taxon>
        <taxon>Actinomycetes</taxon>
        <taxon>Mycobacteriales</taxon>
        <taxon>Tsukamurellaceae</taxon>
        <taxon>Tsukamurella</taxon>
    </lineage>
</organism>
<dbReference type="KEGG" id="tpr:Tpau_0091"/>
<feature type="transmembrane region" description="Helical" evidence="1">
    <location>
        <begin position="127"/>
        <end position="150"/>
    </location>
</feature>
<dbReference type="EMBL" id="CP001966">
    <property type="protein sequence ID" value="ADG76745.1"/>
    <property type="molecule type" value="Genomic_DNA"/>
</dbReference>
<evidence type="ECO:0000313" key="3">
    <source>
        <dbReference type="Proteomes" id="UP000001213"/>
    </source>
</evidence>
<evidence type="ECO:0000313" key="2">
    <source>
        <dbReference type="EMBL" id="ADG76745.1"/>
    </source>
</evidence>